<dbReference type="GO" id="GO:0007094">
    <property type="term" value="P:mitotic spindle assembly checkpoint signaling"/>
    <property type="evidence" value="ECO:0007669"/>
    <property type="project" value="TreeGrafter"/>
</dbReference>
<feature type="region of interest" description="Disordered" evidence="1">
    <location>
        <begin position="408"/>
        <end position="465"/>
    </location>
</feature>
<feature type="compositionally biased region" description="Acidic residues" evidence="1">
    <location>
        <begin position="496"/>
        <end position="513"/>
    </location>
</feature>
<dbReference type="GO" id="GO:0005737">
    <property type="term" value="C:cytoplasm"/>
    <property type="evidence" value="ECO:0007669"/>
    <property type="project" value="GOC"/>
</dbReference>
<dbReference type="PANTHER" id="PTHR12205:SF0">
    <property type="entry name" value="CENTROMERE_KINETOCHORE PROTEIN ZW10 HOMOLOG"/>
    <property type="match status" value="1"/>
</dbReference>
<evidence type="ECO:0000313" key="4">
    <source>
        <dbReference type="Proteomes" id="UP000799438"/>
    </source>
</evidence>
<dbReference type="Pfam" id="PF22766">
    <property type="entry name" value="ZW10_C2"/>
    <property type="match status" value="1"/>
</dbReference>
<feature type="compositionally biased region" description="Basic and acidic residues" evidence="1">
    <location>
        <begin position="483"/>
        <end position="495"/>
    </location>
</feature>
<protein>
    <recommendedName>
        <fullName evidence="2">ZW10 C-terminal helical domain-containing protein</fullName>
    </recommendedName>
</protein>
<feature type="region of interest" description="Disordered" evidence="1">
    <location>
        <begin position="478"/>
        <end position="553"/>
    </location>
</feature>
<dbReference type="InterPro" id="IPR055148">
    <property type="entry name" value="ZW10_C_2"/>
</dbReference>
<dbReference type="Gene3D" id="1.10.357.150">
    <property type="match status" value="1"/>
</dbReference>
<feature type="compositionally biased region" description="Basic and acidic residues" evidence="1">
    <location>
        <begin position="535"/>
        <end position="553"/>
    </location>
</feature>
<organism evidence="3 4">
    <name type="scientific">Aplosporella prunicola CBS 121167</name>
    <dbReference type="NCBI Taxonomy" id="1176127"/>
    <lineage>
        <taxon>Eukaryota</taxon>
        <taxon>Fungi</taxon>
        <taxon>Dikarya</taxon>
        <taxon>Ascomycota</taxon>
        <taxon>Pezizomycotina</taxon>
        <taxon>Dothideomycetes</taxon>
        <taxon>Dothideomycetes incertae sedis</taxon>
        <taxon>Botryosphaeriales</taxon>
        <taxon>Aplosporellaceae</taxon>
        <taxon>Aplosporella</taxon>
    </lineage>
</organism>
<dbReference type="EMBL" id="ML995485">
    <property type="protein sequence ID" value="KAF2142159.1"/>
    <property type="molecule type" value="Genomic_DNA"/>
</dbReference>
<feature type="domain" description="ZW10 C-terminal helical" evidence="2">
    <location>
        <begin position="713"/>
        <end position="875"/>
    </location>
</feature>
<feature type="compositionally biased region" description="Acidic residues" evidence="1">
    <location>
        <begin position="430"/>
        <end position="442"/>
    </location>
</feature>
<dbReference type="GO" id="GO:0006888">
    <property type="term" value="P:endoplasmic reticulum to Golgi vesicle-mediated transport"/>
    <property type="evidence" value="ECO:0007669"/>
    <property type="project" value="TreeGrafter"/>
</dbReference>
<feature type="compositionally biased region" description="Basic and acidic residues" evidence="1">
    <location>
        <begin position="443"/>
        <end position="455"/>
    </location>
</feature>
<accession>A0A6A6BD99</accession>
<dbReference type="PANTHER" id="PTHR12205">
    <property type="entry name" value="CENTROMERE/KINETOCHORE PROTEIN ZW10"/>
    <property type="match status" value="1"/>
</dbReference>
<evidence type="ECO:0000313" key="3">
    <source>
        <dbReference type="EMBL" id="KAF2142159.1"/>
    </source>
</evidence>
<dbReference type="InterPro" id="IPR046362">
    <property type="entry name" value="Zw10/DSL1_C_sf"/>
</dbReference>
<dbReference type="OrthoDB" id="534815at2759"/>
<dbReference type="RefSeq" id="XP_033397871.1">
    <property type="nucleotide sequence ID" value="XM_033540464.1"/>
</dbReference>
<gene>
    <name evidence="3" type="ORF">K452DRAFT_287375</name>
</gene>
<reference evidence="3" key="1">
    <citation type="journal article" date="2020" name="Stud. Mycol.">
        <title>101 Dothideomycetes genomes: a test case for predicting lifestyles and emergence of pathogens.</title>
        <authorList>
            <person name="Haridas S."/>
            <person name="Albert R."/>
            <person name="Binder M."/>
            <person name="Bloem J."/>
            <person name="Labutti K."/>
            <person name="Salamov A."/>
            <person name="Andreopoulos B."/>
            <person name="Baker S."/>
            <person name="Barry K."/>
            <person name="Bills G."/>
            <person name="Bluhm B."/>
            <person name="Cannon C."/>
            <person name="Castanera R."/>
            <person name="Culley D."/>
            <person name="Daum C."/>
            <person name="Ezra D."/>
            <person name="Gonzalez J."/>
            <person name="Henrissat B."/>
            <person name="Kuo A."/>
            <person name="Liang C."/>
            <person name="Lipzen A."/>
            <person name="Lutzoni F."/>
            <person name="Magnuson J."/>
            <person name="Mondo S."/>
            <person name="Nolan M."/>
            <person name="Ohm R."/>
            <person name="Pangilinan J."/>
            <person name="Park H.-J."/>
            <person name="Ramirez L."/>
            <person name="Alfaro M."/>
            <person name="Sun H."/>
            <person name="Tritt A."/>
            <person name="Yoshinaga Y."/>
            <person name="Zwiers L.-H."/>
            <person name="Turgeon B."/>
            <person name="Goodwin S."/>
            <person name="Spatafora J."/>
            <person name="Crous P."/>
            <person name="Grigoriev I."/>
        </authorList>
    </citation>
    <scope>NUCLEOTIDE SEQUENCE</scope>
    <source>
        <strain evidence="3">CBS 121167</strain>
    </source>
</reference>
<dbReference type="AlphaFoldDB" id="A0A6A6BD99"/>
<dbReference type="GO" id="GO:1990423">
    <property type="term" value="C:RZZ complex"/>
    <property type="evidence" value="ECO:0007669"/>
    <property type="project" value="TreeGrafter"/>
</dbReference>
<keyword evidence="4" id="KW-1185">Reference proteome</keyword>
<dbReference type="GeneID" id="54297960"/>
<evidence type="ECO:0000256" key="1">
    <source>
        <dbReference type="SAM" id="MobiDB-lite"/>
    </source>
</evidence>
<feature type="compositionally biased region" description="Polar residues" evidence="1">
    <location>
        <begin position="524"/>
        <end position="533"/>
    </location>
</feature>
<dbReference type="Proteomes" id="UP000799438">
    <property type="component" value="Unassembled WGS sequence"/>
</dbReference>
<evidence type="ECO:0000259" key="2">
    <source>
        <dbReference type="Pfam" id="PF22766"/>
    </source>
</evidence>
<proteinExistence type="predicted"/>
<name>A0A6A6BD99_9PEZI</name>
<sequence>MPPILTPQKLGAVVLESVEHGAYPDSEHVASAQLPPDALPTLLDGIERAQEEVKGEIRALSRDTAPDIDGWIAQAKQLQADIERSRATAHDIVQQAEAGHSLQAHVQDASSKFALLQNELAFNETLADTVGRIKDIAAVLDEAQDAAAQNHITEALDKMGQADEAMSHLGPFQDTAVAGILRKRSTQLRAELVDKAMGFWNTLLEVDVAEKRVTIKKETEAETPIDLDTVVGALSTLGSLDAAISKFYKALDVAIFAPRFAIHNVKDIAGMTIEGDTMKIARGAATPSILEAVEDMRHLITWFVSRLPTTVSKPLSEKVGPILIERLISEWLDPSIPVSLEGLEHFQKVLASVSSVADCVSEQGLAGHAELRDWVDKAPRNWLARRKEDALASVRTLCYRGTKTKKEVERVETQTISQGDALAETGSAGADEESWDAWDADEEQKSQKSETKPQEGEAQVEEEDMDASAWGIDDDEAEADTAAEAKSDKGAKSTGDEEDDTEAWGWGDDDDAAEAGSAGDTKSDTAAKQSLQKPNGEEQRPRTSEREMTLRERYTVTEVPDAIMEIIQQLVADAQKLTDSNFSDSPIAPAGFGLYSIPTLILAMYRATAATYYTHDIAGNMLIYNDATRLTDSLRSFLTTQAQKDVTSALPHASRPSTRLRLDADLKALESFSKRAYGKEMESQRTILRDLLDSAQGFTNCTIAPFAGECDNAVAMTVDRVREVAAQWRGVLSHSARLQSLGSLVATVTQKVIVDVEDMSDISEAESKQLRGFCERISQLSDLFRNEAGAGAGEEEPGTATGAAVAGAGDMTGVYTPNWFKFQYLSEILESSLADIKYLWTEGELKLEFEAAEVVDLIEALFAESEYRRKAIAEIKRGSVYR</sequence>